<feature type="domain" description="TRAM" evidence="9">
    <location>
        <begin position="370"/>
        <end position="437"/>
    </location>
</feature>
<evidence type="ECO:0000256" key="5">
    <source>
        <dbReference type="ARBA" id="ARBA00022723"/>
    </source>
</evidence>
<feature type="binding site" evidence="8">
    <location>
        <position position="158"/>
    </location>
    <ligand>
        <name>[4Fe-4S] cluster</name>
        <dbReference type="ChEBI" id="CHEBI:49883"/>
        <label>2</label>
        <note>4Fe-4S-S-AdoMet</note>
    </ligand>
</feature>
<comment type="subcellular location">
    <subcellularLocation>
        <location evidence="8">Cytoplasm</location>
    </subcellularLocation>
</comment>
<organism evidence="12 13">
    <name type="scientific">Dawidia cretensis</name>
    <dbReference type="NCBI Taxonomy" id="2782350"/>
    <lineage>
        <taxon>Bacteria</taxon>
        <taxon>Pseudomonadati</taxon>
        <taxon>Bacteroidota</taxon>
        <taxon>Cytophagia</taxon>
        <taxon>Cytophagales</taxon>
        <taxon>Chryseotaleaceae</taxon>
        <taxon>Dawidia</taxon>
    </lineage>
</organism>
<dbReference type="AlphaFoldDB" id="A0AAP2GSC0"/>
<dbReference type="GO" id="GO:0103039">
    <property type="term" value="F:protein methylthiotransferase activity"/>
    <property type="evidence" value="ECO:0007669"/>
    <property type="project" value="UniProtKB-EC"/>
</dbReference>
<dbReference type="FunFam" id="3.80.30.20:FF:000001">
    <property type="entry name" value="tRNA-2-methylthio-N(6)-dimethylallyladenosine synthase 2"/>
    <property type="match status" value="1"/>
</dbReference>
<dbReference type="Pfam" id="PF04055">
    <property type="entry name" value="Radical_SAM"/>
    <property type="match status" value="1"/>
</dbReference>
<dbReference type="GO" id="GO:0035599">
    <property type="term" value="F:aspartic acid methylthiotransferase activity"/>
    <property type="evidence" value="ECO:0007669"/>
    <property type="project" value="TreeGrafter"/>
</dbReference>
<dbReference type="HAMAP" id="MF_01865">
    <property type="entry name" value="MTTase_RimO"/>
    <property type="match status" value="1"/>
</dbReference>
<dbReference type="InterPro" id="IPR058240">
    <property type="entry name" value="rSAM_sf"/>
</dbReference>
<dbReference type="FunFam" id="2.40.50.140:FF:000210">
    <property type="entry name" value="Ribosomal protein S12 methylthiotransferase RimO"/>
    <property type="match status" value="1"/>
</dbReference>
<dbReference type="InterPro" id="IPR013848">
    <property type="entry name" value="Methylthiotransferase_N"/>
</dbReference>
<feature type="binding site" evidence="8">
    <location>
        <position position="155"/>
    </location>
    <ligand>
        <name>[4Fe-4S] cluster</name>
        <dbReference type="ChEBI" id="CHEBI:49883"/>
        <label>2</label>
        <note>4Fe-4S-S-AdoMet</note>
    </ligand>
</feature>
<dbReference type="Gene3D" id="2.40.50.140">
    <property type="entry name" value="Nucleic acid-binding proteins"/>
    <property type="match status" value="1"/>
</dbReference>
<keyword evidence="2 8" id="KW-0963">Cytoplasm</keyword>
<keyword evidence="7 8" id="KW-0411">Iron-sulfur</keyword>
<dbReference type="NCBIfam" id="TIGR01125">
    <property type="entry name" value="30S ribosomal protein S12 methylthiotransferase RimO"/>
    <property type="match status" value="1"/>
</dbReference>
<keyword evidence="5 8" id="KW-0479">Metal-binding</keyword>
<dbReference type="InterPro" id="IPR023404">
    <property type="entry name" value="rSAM_horseshoe"/>
</dbReference>
<sequence>MKTKGNKKTKVNIVTLGCSKNLVDSEVLLTQLRGNGINAVHESNDDDASVVVINTCGFIDNAKQESIDTILRYVDAKEEGIVDKVYVTGCLSERYKDDLEKEIPDVDAWFGTRDLSRLLKVFKANYKTELVGERILTNPSHYAYLKISEGCDRPCSFCAIPLMRGGHISRPMEELVLEAKNLAKNGTKELLLIAQDSTYYGLDLYKKRNLAELMQRLSDVEGIDWIRLHYAFPAGFPMDALDVMAERPNICKYLDIPLQHGSSKMLQIMRRGTTREKTEQLLETIRERVPGIAIRTTMISGHPGETQAEHEEMLRFIERSRFDRLGVFAYSHEENTHAHSLPDDVPTDVKQERVDEIMELQQGISLSLNQQRVGKTLQVLIDRKEGGTFIGRTEFDSPEVDNEVIIQSPDNYLRVGDFANVKIKSATEFDLTGEVVL</sequence>
<keyword evidence="1 8" id="KW-0004">4Fe-4S</keyword>
<dbReference type="InterPro" id="IPR038135">
    <property type="entry name" value="Methylthiotransferase_N_sf"/>
</dbReference>
<evidence type="ECO:0000256" key="1">
    <source>
        <dbReference type="ARBA" id="ARBA00022485"/>
    </source>
</evidence>
<dbReference type="GO" id="GO:0051539">
    <property type="term" value="F:4 iron, 4 sulfur cluster binding"/>
    <property type="evidence" value="ECO:0007669"/>
    <property type="project" value="UniProtKB-UniRule"/>
</dbReference>
<evidence type="ECO:0000256" key="6">
    <source>
        <dbReference type="ARBA" id="ARBA00023004"/>
    </source>
</evidence>
<comment type="cofactor">
    <cofactor evidence="8">
        <name>[4Fe-4S] cluster</name>
        <dbReference type="ChEBI" id="CHEBI:49883"/>
    </cofactor>
    <text evidence="8">Binds 2 [4Fe-4S] clusters. One cluster is coordinated with 3 cysteines and an exchangeable S-adenosyl-L-methionine.</text>
</comment>
<evidence type="ECO:0000259" key="10">
    <source>
        <dbReference type="PROSITE" id="PS51449"/>
    </source>
</evidence>
<feature type="binding site" evidence="8">
    <location>
        <position position="56"/>
    </location>
    <ligand>
        <name>[4Fe-4S] cluster</name>
        <dbReference type="ChEBI" id="CHEBI:49883"/>
        <label>1</label>
    </ligand>
</feature>
<keyword evidence="4 8" id="KW-0949">S-adenosyl-L-methionine</keyword>
<reference evidence="12 13" key="1">
    <citation type="submission" date="2021-05" db="EMBL/GenBank/DDBJ databases">
        <title>A Polyphasic approach of four new species of the genus Ohtaekwangia: Ohtaekwangia histidinii sp. nov., Ohtaekwangia cretensis sp. nov., Ohtaekwangia indiensis sp. nov., Ohtaekwangia reichenbachii sp. nov. from diverse environment.</title>
        <authorList>
            <person name="Octaviana S."/>
        </authorList>
    </citation>
    <scope>NUCLEOTIDE SEQUENCE [LARGE SCALE GENOMIC DNA]</scope>
    <source>
        <strain evidence="12 13">PWU5</strain>
    </source>
</reference>
<dbReference type="InterPro" id="IPR012340">
    <property type="entry name" value="NA-bd_OB-fold"/>
</dbReference>
<evidence type="ECO:0000259" key="11">
    <source>
        <dbReference type="PROSITE" id="PS51918"/>
    </source>
</evidence>
<gene>
    <name evidence="8 12" type="primary">rimO</name>
    <name evidence="12" type="ORF">KK062_02555</name>
</gene>
<dbReference type="PROSITE" id="PS01278">
    <property type="entry name" value="MTTASE_RADICAL"/>
    <property type="match status" value="1"/>
</dbReference>
<dbReference type="GO" id="GO:0046872">
    <property type="term" value="F:metal ion binding"/>
    <property type="evidence" value="ECO:0007669"/>
    <property type="project" value="UniProtKB-KW"/>
</dbReference>
<name>A0AAP2GSC0_9BACT</name>
<dbReference type="InterPro" id="IPR005840">
    <property type="entry name" value="Ribosomal_uS12_MeSTrfase_RimO"/>
</dbReference>
<dbReference type="SFLD" id="SFLDS00029">
    <property type="entry name" value="Radical_SAM"/>
    <property type="match status" value="1"/>
</dbReference>
<dbReference type="SFLD" id="SFLDG01082">
    <property type="entry name" value="B12-binding_domain_containing"/>
    <property type="match status" value="1"/>
</dbReference>
<evidence type="ECO:0000256" key="8">
    <source>
        <dbReference type="HAMAP-Rule" id="MF_01865"/>
    </source>
</evidence>
<dbReference type="EMBL" id="JAHESE010000001">
    <property type="protein sequence ID" value="MBT1707083.1"/>
    <property type="molecule type" value="Genomic_DNA"/>
</dbReference>
<feature type="binding site" evidence="8">
    <location>
        <position position="151"/>
    </location>
    <ligand>
        <name>[4Fe-4S] cluster</name>
        <dbReference type="ChEBI" id="CHEBI:49883"/>
        <label>2</label>
        <note>4Fe-4S-S-AdoMet</note>
    </ligand>
</feature>
<dbReference type="GO" id="GO:0005829">
    <property type="term" value="C:cytosol"/>
    <property type="evidence" value="ECO:0007669"/>
    <property type="project" value="TreeGrafter"/>
</dbReference>
<dbReference type="NCBIfam" id="TIGR00089">
    <property type="entry name" value="MiaB/RimO family radical SAM methylthiotransferase"/>
    <property type="match status" value="1"/>
</dbReference>
<dbReference type="PROSITE" id="PS51918">
    <property type="entry name" value="RADICAL_SAM"/>
    <property type="match status" value="1"/>
</dbReference>
<evidence type="ECO:0000256" key="2">
    <source>
        <dbReference type="ARBA" id="ARBA00022490"/>
    </source>
</evidence>
<dbReference type="Gene3D" id="3.80.30.20">
    <property type="entry name" value="tm_1862 like domain"/>
    <property type="match status" value="1"/>
</dbReference>
<keyword evidence="12" id="KW-0687">Ribonucleoprotein</keyword>
<dbReference type="GO" id="GO:0006400">
    <property type="term" value="P:tRNA modification"/>
    <property type="evidence" value="ECO:0007669"/>
    <property type="project" value="InterPro"/>
</dbReference>
<dbReference type="InterPro" id="IPR005839">
    <property type="entry name" value="Methylthiotransferase"/>
</dbReference>
<dbReference type="RefSeq" id="WP_254082659.1">
    <property type="nucleotide sequence ID" value="NZ_JAHESE010000001.1"/>
</dbReference>
<dbReference type="PROSITE" id="PS51449">
    <property type="entry name" value="MTTASE_N"/>
    <property type="match status" value="1"/>
</dbReference>
<evidence type="ECO:0000256" key="4">
    <source>
        <dbReference type="ARBA" id="ARBA00022691"/>
    </source>
</evidence>
<evidence type="ECO:0000256" key="7">
    <source>
        <dbReference type="ARBA" id="ARBA00023014"/>
    </source>
</evidence>
<protein>
    <recommendedName>
        <fullName evidence="8">Ribosomal protein uS12 methylthiotransferase RimO</fullName>
        <shortName evidence="8">uS12 MTTase</shortName>
        <shortName evidence="8">uS12 methylthiotransferase</shortName>
        <ecNumber evidence="8">2.8.4.4</ecNumber>
    </recommendedName>
    <alternativeName>
        <fullName evidence="8">Ribosomal protein uS12 (aspartate-C(3))-methylthiotransferase</fullName>
    </alternativeName>
    <alternativeName>
        <fullName evidence="8">Ribosome maturation factor RimO</fullName>
    </alternativeName>
</protein>
<keyword evidence="6 8" id="KW-0408">Iron</keyword>
<comment type="similarity">
    <text evidence="8">Belongs to the methylthiotransferase family. RimO subfamily.</text>
</comment>
<dbReference type="InterPro" id="IPR020612">
    <property type="entry name" value="Methylthiotransferase_CS"/>
</dbReference>
<comment type="catalytic activity">
    <reaction evidence="8">
        <text>L-aspartate(89)-[ribosomal protein uS12]-hydrogen + (sulfur carrier)-SH + AH2 + 2 S-adenosyl-L-methionine = 3-methylsulfanyl-L-aspartate(89)-[ribosomal protein uS12]-hydrogen + (sulfur carrier)-H + 5'-deoxyadenosine + L-methionine + A + S-adenosyl-L-homocysteine + 2 H(+)</text>
        <dbReference type="Rhea" id="RHEA:37087"/>
        <dbReference type="Rhea" id="RHEA-COMP:10460"/>
        <dbReference type="Rhea" id="RHEA-COMP:10461"/>
        <dbReference type="Rhea" id="RHEA-COMP:14737"/>
        <dbReference type="Rhea" id="RHEA-COMP:14739"/>
        <dbReference type="ChEBI" id="CHEBI:13193"/>
        <dbReference type="ChEBI" id="CHEBI:15378"/>
        <dbReference type="ChEBI" id="CHEBI:17319"/>
        <dbReference type="ChEBI" id="CHEBI:17499"/>
        <dbReference type="ChEBI" id="CHEBI:29917"/>
        <dbReference type="ChEBI" id="CHEBI:29961"/>
        <dbReference type="ChEBI" id="CHEBI:57844"/>
        <dbReference type="ChEBI" id="CHEBI:57856"/>
        <dbReference type="ChEBI" id="CHEBI:59789"/>
        <dbReference type="ChEBI" id="CHEBI:64428"/>
        <dbReference type="ChEBI" id="CHEBI:73599"/>
        <dbReference type="EC" id="2.8.4.4"/>
    </reaction>
</comment>
<dbReference type="GO" id="GO:0005840">
    <property type="term" value="C:ribosome"/>
    <property type="evidence" value="ECO:0007669"/>
    <property type="project" value="UniProtKB-KW"/>
</dbReference>
<comment type="caution">
    <text evidence="12">The sequence shown here is derived from an EMBL/GenBank/DDBJ whole genome shotgun (WGS) entry which is preliminary data.</text>
</comment>
<evidence type="ECO:0000313" key="13">
    <source>
        <dbReference type="Proteomes" id="UP001319080"/>
    </source>
</evidence>
<comment type="function">
    <text evidence="8">Catalyzes the methylthiolation of an aspartic acid residue of ribosomal protein uS12.</text>
</comment>
<feature type="binding site" evidence="8">
    <location>
        <position position="18"/>
    </location>
    <ligand>
        <name>[4Fe-4S] cluster</name>
        <dbReference type="ChEBI" id="CHEBI:49883"/>
        <label>1</label>
    </ligand>
</feature>
<dbReference type="SUPFAM" id="SSF102114">
    <property type="entry name" value="Radical SAM enzymes"/>
    <property type="match status" value="1"/>
</dbReference>
<dbReference type="Pfam" id="PF18693">
    <property type="entry name" value="TRAM_2"/>
    <property type="match status" value="1"/>
</dbReference>
<dbReference type="Proteomes" id="UP001319080">
    <property type="component" value="Unassembled WGS sequence"/>
</dbReference>
<feature type="domain" description="Radical SAM core" evidence="11">
    <location>
        <begin position="137"/>
        <end position="367"/>
    </location>
</feature>
<dbReference type="InterPro" id="IPR006638">
    <property type="entry name" value="Elp3/MiaA/NifB-like_rSAM"/>
</dbReference>
<dbReference type="PANTHER" id="PTHR43837">
    <property type="entry name" value="RIBOSOMAL PROTEIN S12 METHYLTHIOTRANSFERASE RIMO"/>
    <property type="match status" value="1"/>
</dbReference>
<feature type="binding site" evidence="8">
    <location>
        <position position="90"/>
    </location>
    <ligand>
        <name>[4Fe-4S] cluster</name>
        <dbReference type="ChEBI" id="CHEBI:49883"/>
        <label>1</label>
    </ligand>
</feature>
<proteinExistence type="inferred from homology"/>
<dbReference type="PROSITE" id="PS50926">
    <property type="entry name" value="TRAM"/>
    <property type="match status" value="1"/>
</dbReference>
<dbReference type="PANTHER" id="PTHR43837:SF1">
    <property type="entry name" value="RIBOSOMAL PROTEIN US12 METHYLTHIOTRANSFERASE RIMO"/>
    <property type="match status" value="1"/>
</dbReference>
<dbReference type="CDD" id="cd01335">
    <property type="entry name" value="Radical_SAM"/>
    <property type="match status" value="1"/>
</dbReference>
<dbReference type="InterPro" id="IPR007197">
    <property type="entry name" value="rSAM"/>
</dbReference>
<keyword evidence="13" id="KW-1185">Reference proteome</keyword>
<dbReference type="InterPro" id="IPR002792">
    <property type="entry name" value="TRAM_dom"/>
</dbReference>
<evidence type="ECO:0000256" key="3">
    <source>
        <dbReference type="ARBA" id="ARBA00022679"/>
    </source>
</evidence>
<accession>A0AAP2GSC0</accession>
<dbReference type="Gene3D" id="3.40.50.12160">
    <property type="entry name" value="Methylthiotransferase, N-terminal domain"/>
    <property type="match status" value="1"/>
</dbReference>
<evidence type="ECO:0000313" key="12">
    <source>
        <dbReference type="EMBL" id="MBT1707083.1"/>
    </source>
</evidence>
<evidence type="ECO:0000259" key="9">
    <source>
        <dbReference type="PROSITE" id="PS50926"/>
    </source>
</evidence>
<dbReference type="Pfam" id="PF00919">
    <property type="entry name" value="UPF0004"/>
    <property type="match status" value="1"/>
</dbReference>
<keyword evidence="12" id="KW-0689">Ribosomal protein</keyword>
<dbReference type="SMART" id="SM00729">
    <property type="entry name" value="Elp3"/>
    <property type="match status" value="1"/>
</dbReference>
<feature type="domain" description="MTTase N-terminal" evidence="10">
    <location>
        <begin position="9"/>
        <end position="127"/>
    </location>
</feature>
<keyword evidence="3 8" id="KW-0808">Transferase</keyword>
<dbReference type="SFLD" id="SFLDG01061">
    <property type="entry name" value="methylthiotransferase"/>
    <property type="match status" value="1"/>
</dbReference>
<dbReference type="SFLD" id="SFLDF00274">
    <property type="entry name" value="ribosomal_protein_S12_methylth"/>
    <property type="match status" value="1"/>
</dbReference>
<dbReference type="EC" id="2.8.4.4" evidence="8"/>